<dbReference type="SUPFAM" id="SSF53383">
    <property type="entry name" value="PLP-dependent transferases"/>
    <property type="match status" value="1"/>
</dbReference>
<dbReference type="InterPro" id="IPR027619">
    <property type="entry name" value="C-S_lyase_PatB-like"/>
</dbReference>
<dbReference type="CDD" id="cd00609">
    <property type="entry name" value="AAT_like"/>
    <property type="match status" value="1"/>
</dbReference>
<evidence type="ECO:0000256" key="5">
    <source>
        <dbReference type="ARBA" id="ARBA00037974"/>
    </source>
</evidence>
<evidence type="ECO:0000259" key="6">
    <source>
        <dbReference type="Pfam" id="PF00155"/>
    </source>
</evidence>
<dbReference type="InterPro" id="IPR015422">
    <property type="entry name" value="PyrdxlP-dep_Trfase_small"/>
</dbReference>
<dbReference type="AlphaFoldDB" id="A0A0K8PB22"/>
<dbReference type="InterPro" id="IPR051798">
    <property type="entry name" value="Class-II_PLP-Dep_Aminotrans"/>
</dbReference>
<protein>
    <recommendedName>
        <fullName evidence="2">cysteine-S-conjugate beta-lyase</fullName>
        <ecNumber evidence="2">4.4.1.13</ecNumber>
    </recommendedName>
</protein>
<reference evidence="7" key="1">
    <citation type="journal article" date="2015" name="Genome Announc.">
        <title>Draft Genome Sequence of Anaerolineae Strain TC1, a Novel Isolate from a Methanogenic Wastewater Treatment System.</title>
        <authorList>
            <person name="Matsuura N."/>
            <person name="Tourlousse D.M."/>
            <person name="Sun L."/>
            <person name="Toyonaga M."/>
            <person name="Kuroda K."/>
            <person name="Ohashi A."/>
            <person name="Cruz R."/>
            <person name="Yamaguchi T."/>
            <person name="Sekiguchi Y."/>
        </authorList>
    </citation>
    <scope>NUCLEOTIDE SEQUENCE [LARGE SCALE GENOMIC DNA]</scope>
    <source>
        <strain evidence="7">TC1</strain>
    </source>
</reference>
<dbReference type="Gene3D" id="3.90.1150.10">
    <property type="entry name" value="Aspartate Aminotransferase, domain 1"/>
    <property type="match status" value="1"/>
</dbReference>
<dbReference type="PANTHER" id="PTHR43525">
    <property type="entry name" value="PROTEIN MALY"/>
    <property type="match status" value="1"/>
</dbReference>
<evidence type="ECO:0000256" key="2">
    <source>
        <dbReference type="ARBA" id="ARBA00012224"/>
    </source>
</evidence>
<gene>
    <name evidence="7" type="ORF">ATC1_12399</name>
</gene>
<keyword evidence="3" id="KW-0663">Pyridoxal phosphate</keyword>
<dbReference type="EMBL" id="DF968180">
    <property type="protein sequence ID" value="GAP39862.1"/>
    <property type="molecule type" value="Genomic_DNA"/>
</dbReference>
<keyword evidence="8" id="KW-1185">Reference proteome</keyword>
<dbReference type="NCBIfam" id="TIGR04350">
    <property type="entry name" value="C_S_lyase_PatB"/>
    <property type="match status" value="1"/>
</dbReference>
<dbReference type="STRING" id="1678840.ATC1_12399"/>
<dbReference type="InterPro" id="IPR015424">
    <property type="entry name" value="PyrdxlP-dep_Trfase"/>
</dbReference>
<evidence type="ECO:0000256" key="3">
    <source>
        <dbReference type="ARBA" id="ARBA00022898"/>
    </source>
</evidence>
<sequence>MNKNENSTINKNFDLCPNRREESESNKWRFYEDDVLPLWIADMDCICDPEIMKALHQRIDHGVFGYGRAKPELYQIICDHMESKYQWKIQPEWIKFTAGVVIGFNQIIDALAKPGDSVLIQTPAYPPILNAASNRKISCCQVPLSCSSSKYEIDFDKFEESILPGTKFFILCNPQNPSGRVFTRPELEKIAAICLKHNLIIISDEIHKDILFDDHKHIPIASISDEIAKRTVTLSAASKTYNIAGLKCSYAIIPDPNLRDAFDIGGEGLVDSVNVLGLTATEAAYRYGDTWLKDTIAYLQSNRDYLFRQLEDFDGIQSIKPEGTFLAWLNCQGLNINQNPSEFFLTNAKVALNDGATFGKEYESYVRLNFGCSRKTLELALERMKSALENYQEVSKE</sequence>
<dbReference type="RefSeq" id="WP_062278652.1">
    <property type="nucleotide sequence ID" value="NZ_DF968180.1"/>
</dbReference>
<name>A0A0K8PB22_9CHLR</name>
<accession>A0A0K8PB22</accession>
<keyword evidence="4 7" id="KW-0456">Lyase</keyword>
<evidence type="ECO:0000256" key="4">
    <source>
        <dbReference type="ARBA" id="ARBA00023239"/>
    </source>
</evidence>
<dbReference type="Pfam" id="PF00155">
    <property type="entry name" value="Aminotran_1_2"/>
    <property type="match status" value="1"/>
</dbReference>
<dbReference type="GO" id="GO:0047804">
    <property type="term" value="F:cysteine-S-conjugate beta-lyase activity"/>
    <property type="evidence" value="ECO:0007669"/>
    <property type="project" value="UniProtKB-EC"/>
</dbReference>
<evidence type="ECO:0000313" key="8">
    <source>
        <dbReference type="Proteomes" id="UP000053370"/>
    </source>
</evidence>
<comment type="similarity">
    <text evidence="5">Belongs to the class-II pyridoxal-phosphate-dependent aminotransferase family. MalY/PatB cystathionine beta-lyase subfamily.</text>
</comment>
<comment type="cofactor">
    <cofactor evidence="1">
        <name>pyridoxal 5'-phosphate</name>
        <dbReference type="ChEBI" id="CHEBI:597326"/>
    </cofactor>
</comment>
<dbReference type="EC" id="4.4.1.13" evidence="2"/>
<proteinExistence type="inferred from homology"/>
<dbReference type="PANTHER" id="PTHR43525:SF1">
    <property type="entry name" value="PROTEIN MALY"/>
    <property type="match status" value="1"/>
</dbReference>
<dbReference type="InterPro" id="IPR004839">
    <property type="entry name" value="Aminotransferase_I/II_large"/>
</dbReference>
<dbReference type="InterPro" id="IPR015421">
    <property type="entry name" value="PyrdxlP-dep_Trfase_major"/>
</dbReference>
<dbReference type="Proteomes" id="UP000053370">
    <property type="component" value="Unassembled WGS sequence"/>
</dbReference>
<organism evidence="7">
    <name type="scientific">Flexilinea flocculi</name>
    <dbReference type="NCBI Taxonomy" id="1678840"/>
    <lineage>
        <taxon>Bacteria</taxon>
        <taxon>Bacillati</taxon>
        <taxon>Chloroflexota</taxon>
        <taxon>Anaerolineae</taxon>
        <taxon>Anaerolineales</taxon>
        <taxon>Anaerolineaceae</taxon>
        <taxon>Flexilinea</taxon>
    </lineage>
</organism>
<evidence type="ECO:0000313" key="7">
    <source>
        <dbReference type="EMBL" id="GAP39862.1"/>
    </source>
</evidence>
<dbReference type="GO" id="GO:0030170">
    <property type="term" value="F:pyridoxal phosphate binding"/>
    <property type="evidence" value="ECO:0007669"/>
    <property type="project" value="InterPro"/>
</dbReference>
<feature type="domain" description="Aminotransferase class I/classII large" evidence="6">
    <location>
        <begin position="48"/>
        <end position="383"/>
    </location>
</feature>
<evidence type="ECO:0000256" key="1">
    <source>
        <dbReference type="ARBA" id="ARBA00001933"/>
    </source>
</evidence>
<dbReference type="Gene3D" id="3.40.640.10">
    <property type="entry name" value="Type I PLP-dependent aspartate aminotransferase-like (Major domain)"/>
    <property type="match status" value="1"/>
</dbReference>